<dbReference type="Pfam" id="PF00855">
    <property type="entry name" value="PWWP"/>
    <property type="match status" value="1"/>
</dbReference>
<feature type="region of interest" description="Disordered" evidence="1">
    <location>
        <begin position="2352"/>
        <end position="2380"/>
    </location>
</feature>
<feature type="compositionally biased region" description="Basic and acidic residues" evidence="1">
    <location>
        <begin position="2564"/>
        <end position="2596"/>
    </location>
</feature>
<organism evidence="3 4">
    <name type="scientific">Ignelater luminosus</name>
    <name type="common">Cucubano</name>
    <name type="synonym">Pyrophorus luminosus</name>
    <dbReference type="NCBI Taxonomy" id="2038154"/>
    <lineage>
        <taxon>Eukaryota</taxon>
        <taxon>Metazoa</taxon>
        <taxon>Ecdysozoa</taxon>
        <taxon>Arthropoda</taxon>
        <taxon>Hexapoda</taxon>
        <taxon>Insecta</taxon>
        <taxon>Pterygota</taxon>
        <taxon>Neoptera</taxon>
        <taxon>Endopterygota</taxon>
        <taxon>Coleoptera</taxon>
        <taxon>Polyphaga</taxon>
        <taxon>Elateriformia</taxon>
        <taxon>Elateroidea</taxon>
        <taxon>Elateridae</taxon>
        <taxon>Agrypninae</taxon>
        <taxon>Pyrophorini</taxon>
        <taxon>Ignelater</taxon>
    </lineage>
</organism>
<feature type="domain" description="PWWP" evidence="2">
    <location>
        <begin position="12"/>
        <end position="84"/>
    </location>
</feature>
<proteinExistence type="predicted"/>
<dbReference type="Gene3D" id="2.30.30.140">
    <property type="match status" value="1"/>
</dbReference>
<feature type="compositionally biased region" description="Acidic residues" evidence="1">
    <location>
        <begin position="377"/>
        <end position="386"/>
    </location>
</feature>
<feature type="region of interest" description="Disordered" evidence="1">
    <location>
        <begin position="280"/>
        <end position="449"/>
    </location>
</feature>
<feature type="compositionally biased region" description="Basic and acidic residues" evidence="1">
    <location>
        <begin position="532"/>
        <end position="554"/>
    </location>
</feature>
<reference evidence="3" key="1">
    <citation type="submission" date="2019-08" db="EMBL/GenBank/DDBJ databases">
        <title>The genome of the North American firefly Photinus pyralis.</title>
        <authorList>
            <consortium name="Photinus pyralis genome working group"/>
            <person name="Fallon T.R."/>
            <person name="Sander Lower S.E."/>
            <person name="Weng J.-K."/>
        </authorList>
    </citation>
    <scope>NUCLEOTIDE SEQUENCE</scope>
    <source>
        <strain evidence="3">TRF0915ILg1</strain>
        <tissue evidence="3">Whole body</tissue>
    </source>
</reference>
<feature type="compositionally biased region" description="Acidic residues" evidence="1">
    <location>
        <begin position="281"/>
        <end position="292"/>
    </location>
</feature>
<feature type="compositionally biased region" description="Basic and acidic residues" evidence="1">
    <location>
        <begin position="2353"/>
        <end position="2369"/>
    </location>
</feature>
<feature type="compositionally biased region" description="Basic and acidic residues" evidence="1">
    <location>
        <begin position="605"/>
        <end position="616"/>
    </location>
</feature>
<feature type="compositionally biased region" description="Polar residues" evidence="1">
    <location>
        <begin position="342"/>
        <end position="365"/>
    </location>
</feature>
<feature type="region of interest" description="Disordered" evidence="1">
    <location>
        <begin position="530"/>
        <end position="554"/>
    </location>
</feature>
<evidence type="ECO:0000259" key="2">
    <source>
        <dbReference type="Pfam" id="PF00855"/>
    </source>
</evidence>
<feature type="compositionally biased region" description="Basic residues" evidence="1">
    <location>
        <begin position="296"/>
        <end position="310"/>
    </location>
</feature>
<feature type="region of interest" description="Disordered" evidence="1">
    <location>
        <begin position="232"/>
        <end position="258"/>
    </location>
</feature>
<feature type="region of interest" description="Disordered" evidence="1">
    <location>
        <begin position="472"/>
        <end position="498"/>
    </location>
</feature>
<feature type="compositionally biased region" description="Polar residues" evidence="1">
    <location>
        <begin position="762"/>
        <end position="787"/>
    </location>
</feature>
<feature type="compositionally biased region" description="Polar residues" evidence="1">
    <location>
        <begin position="2553"/>
        <end position="2563"/>
    </location>
</feature>
<feature type="compositionally biased region" description="Polar residues" evidence="1">
    <location>
        <begin position="716"/>
        <end position="725"/>
    </location>
</feature>
<name>A0A8K0CZD1_IGNLU</name>
<accession>A0A8K0CZD1</accession>
<feature type="compositionally biased region" description="Acidic residues" evidence="1">
    <location>
        <begin position="327"/>
        <end position="338"/>
    </location>
</feature>
<feature type="compositionally biased region" description="Basic and acidic residues" evidence="1">
    <location>
        <begin position="483"/>
        <end position="498"/>
    </location>
</feature>
<keyword evidence="4" id="KW-1185">Reference proteome</keyword>
<comment type="caution">
    <text evidence="3">The sequence shown here is derived from an EMBL/GenBank/DDBJ whole genome shotgun (WGS) entry which is preliminary data.</text>
</comment>
<feature type="compositionally biased region" description="Low complexity" evidence="1">
    <location>
        <begin position="591"/>
        <end position="604"/>
    </location>
</feature>
<evidence type="ECO:0000313" key="4">
    <source>
        <dbReference type="Proteomes" id="UP000801492"/>
    </source>
</evidence>
<feature type="region of interest" description="Disordered" evidence="1">
    <location>
        <begin position="2520"/>
        <end position="2596"/>
    </location>
</feature>
<feature type="compositionally biased region" description="Basic and acidic residues" evidence="1">
    <location>
        <begin position="675"/>
        <end position="706"/>
    </location>
</feature>
<evidence type="ECO:0000256" key="1">
    <source>
        <dbReference type="SAM" id="MobiDB-lite"/>
    </source>
</evidence>
<feature type="compositionally biased region" description="Polar residues" evidence="1">
    <location>
        <begin position="1591"/>
        <end position="1606"/>
    </location>
</feature>
<feature type="compositionally biased region" description="Low complexity" evidence="1">
    <location>
        <begin position="143"/>
        <end position="163"/>
    </location>
</feature>
<feature type="compositionally biased region" description="Basic and acidic residues" evidence="1">
    <location>
        <begin position="366"/>
        <end position="376"/>
    </location>
</feature>
<dbReference type="SUPFAM" id="SSF63748">
    <property type="entry name" value="Tudor/PWWP/MBT"/>
    <property type="match status" value="1"/>
</dbReference>
<feature type="region of interest" description="Disordered" evidence="1">
    <location>
        <begin position="1143"/>
        <end position="1164"/>
    </location>
</feature>
<feature type="region of interest" description="Disordered" evidence="1">
    <location>
        <begin position="1567"/>
        <end position="1606"/>
    </location>
</feature>
<sequence length="2596" mass="284798">MCEQTPVDYKDGDIVWVKLGPCWWPGEVQDLTKLPQEWLSEFKKPPIAAVKFFDEDAYEYVKSIDKIYSYNCTKKNEFIKKGLDLYRAKNSFMDKFPTDVSTAEKRTNGDPNIIDSPLFSPEKKTNFAALLFGTPKAKKGPKKPSIGSKRLSTSTSTPPSSSSKVTPNRTITHPRFLGRDDHEVRILVQSPEKVETSEQEAESTYNCTTCGFTTSRIDVIVLHNKSHIQGVYNTPTSTTKRGKKSPMKKGKKVLKMTRSKTSSIVEDLALIEKGIMLSTESSDEEIDEEFEDEPKRKRKKNKRKPKKATPPKKEQDIKTDIRVDLLAEWDEDDSEEGEETHLNTSSTAESDTSVTKIDESNNQVESSKKEVDKSCFDFEEEEEENEILGTSVGRKIPRVIPPAEKQKSLDPDLEEATLPPVVPETDKQKSLDPGVHEANLPTAEDDVNRSEHIKEIHNVVSSVSDKVSSVALKDSNIIDEDTEKAGSSEEKREDPDEEAFKDILESTAVPDLPEIPHSLKYEQNFHNTKTIKFPDKPTDEVIPEEKVATSKPGIKDTTEVTTKLINPKKRFVKSFEDFEQQWNNEQKRLSGSEQHSSEQSSKLLEIAEEKSSDDQNKSVQLDQQVHVDQEEKSLDSEKEPESEPQPASIVEVSKLKTQLMTKLENAEKLQPLEQNKSKRYEMPRQSRSLRERILEKQREEKIDDPVSPKSLRIDVSASNKSNTAELLSPVTKESDSTRPKSPDTKIDDVENDNHIDLDISKDITSPKSIDRSGFNNEAQNDVISDSRTSYKKSPKLRRLSVKMPEMEEMSDAEQTGELSEFNETEIVTEQAKVMEVEQSKEVLQVQQVVIETPSTELQMSNENQTDLLLNQSEICSEQAMDNLEACDKQYDSENKDVDRLVLDSNAQHIVCEDKLESTKEISTVFEKESELPNEDATSTKSDTKHSEALQFSETLPTTEVHKDMDELMSMQFSNEDSEHNMAKDINLEVDSQNIHQYPSTSISFSCTPLENQNSNIRIDNKDSEDLSALTTLATVSELTTNLDMGGTTHDEKSKIIEGNLATVSDISTSIDLHTSHSEKSKITEGNLTFVTEDDLADGQVEIANVSSVNQSKSKPITLSSFSVDFAEPNQTVSNDVMHEISTETSLASTTSRTHKRKHSEETDKSEIIEKSLQKVFEDDNYGTVPNTHSSKNLKLMSATEKIDAEKVDIEAQIPSLVVCSSKSSGIKPILPKKSYLEKTSDPPEYTSSSKLLEILTDGKPKPIQNESTKSSSIFDVTSQSNRKIETKVSSLSTVSPAIPISKGISKFDPKNSKFVIKSAVPSKSSISMPISKSSKPIILSEKIIKPVSETESVSVQKVTSKRINQDIEDIDTFIIQKPAKKLMVSQDNDANDSIPVLSHPIKKQIAPRGKAKILQQTIIKPAGEVVQPITTTLSSTTTSQPIDDNMFDINSMPIVLGDQILTAESIENMPVVLSDSIQSVNTKNITTTTATVVSKPQSDQIKLLNKSSPSVTTQPVLVKTYPSQKLSKGPRFYPAGTTKIVKSNPAIITRAGKSDKFIIVPPGTSSTSGSKYTVGKRPPVMKRSSPVILPTPTSTTKVQSSSSEPTGNKIMIVTNQQGQQSRVLLTPAQQKLLGYQSPGSKLVKNTLKGNILQKVSNTKTSNISSLTNVGSSKVSNMISHAIVNSKGEIISTTNQNLITSDGQVLMSLKSPQIRGLKADVPKGGRKIQMQSQKVLLQEGLNALKNSPIPGQHKTIVIKNQQGQIVKKFQGTDDALLEQQVAEQVQAIKASGSFSAMKTKQEIGTSKLKPAIRRSYPKKAPTLETLRSGSKPQMVLNTNVAFTTPKLQKSEASVPPLAPISPKRSDALLLSQQIPKMEEIKLDTSCVVKEAPKTEQVQQKPLNQLIIQDALGNQTTITEGQILALPSGETIDGHPQSYMLVTLDESGNLAPLNNEALLSLDPNLCLGGDLSNMVLQIDDGSATAKQDAIDASKTPETNISNTGLSEVPGSQNNEIVQREKQQSNVVMSVPVQEQVCEDKPSIPESVAITNHNTLLTDSIETSQQNLETVQTVTCSIGSDPNQQLIITGDPISTQKFIESLTEGNPDLANLLASAEGNILIQTDEQQILINTDAENPMLLPVNTAENLGVIENSESDSNPIFAAQPSKNQDILAAALADTDVLQQEQTASPAHTKVPQSQLSPNGGLYPSGVANVLGTTLSLSSPIMTPLEVPSTNNKKIPDEETDILTTEVPKNVDLPITITDPNISQTVAQQQVASLIANELTSNLELPLSISDQGVPLTSADMNSPTYVYSLPTLDETVDIHPKTFSGPISMPLLTEEPQETSVAETIADDIDSKTEISEKTSEDKESSSISDVDSGLQLGSSVSKSNNLFETSTLPTDDNLGDSEKLQTNRTFLGATIETEEGLCTLGGAMCSSLSEPPPDMFDLSIVNSGYGPDTGIKEHIDSNIPETDIVSNASEAATSCQSKPIDCDMNLSANEQVASIEEDFNKYDNYDTDCRNDGTPLSSIPLNSESSSPAVNIDENSCEIPVQPQIVTDLSSSSFDTHETTDSADFDSNKRISSDDSIENEKKKSKFD</sequence>
<evidence type="ECO:0000313" key="3">
    <source>
        <dbReference type="EMBL" id="KAF2893197.1"/>
    </source>
</evidence>
<feature type="compositionally biased region" description="Basic and acidic residues" evidence="1">
    <location>
        <begin position="732"/>
        <end position="761"/>
    </location>
</feature>
<feature type="compositionally biased region" description="Basic residues" evidence="1">
    <location>
        <begin position="240"/>
        <end position="258"/>
    </location>
</feature>
<dbReference type="Proteomes" id="UP000801492">
    <property type="component" value="Unassembled WGS sequence"/>
</dbReference>
<feature type="region of interest" description="Disordered" evidence="1">
    <location>
        <begin position="583"/>
        <end position="817"/>
    </location>
</feature>
<feature type="compositionally biased region" description="Low complexity" evidence="1">
    <location>
        <begin position="2524"/>
        <end position="2537"/>
    </location>
</feature>
<dbReference type="CDD" id="cd05162">
    <property type="entry name" value="PWWP"/>
    <property type="match status" value="1"/>
</dbReference>
<feature type="compositionally biased region" description="Basic residues" evidence="1">
    <location>
        <begin position="789"/>
        <end position="800"/>
    </location>
</feature>
<protein>
    <recommendedName>
        <fullName evidence="2">PWWP domain-containing protein</fullName>
    </recommendedName>
</protein>
<dbReference type="InterPro" id="IPR000313">
    <property type="entry name" value="PWWP_dom"/>
</dbReference>
<dbReference type="EMBL" id="VTPC01008153">
    <property type="protein sequence ID" value="KAF2893197.1"/>
    <property type="molecule type" value="Genomic_DNA"/>
</dbReference>
<gene>
    <name evidence="3" type="ORF">ILUMI_12978</name>
</gene>
<feature type="compositionally biased region" description="Basic and acidic residues" evidence="1">
    <location>
        <begin position="311"/>
        <end position="325"/>
    </location>
</feature>
<feature type="region of interest" description="Disordered" evidence="1">
    <location>
        <begin position="925"/>
        <end position="947"/>
    </location>
</feature>
<dbReference type="OrthoDB" id="6381815at2759"/>
<feature type="region of interest" description="Disordered" evidence="1">
    <location>
        <begin position="135"/>
        <end position="181"/>
    </location>
</feature>
<feature type="compositionally biased region" description="Basic and acidic residues" evidence="1">
    <location>
        <begin position="625"/>
        <end position="641"/>
    </location>
</feature>